<reference evidence="1" key="1">
    <citation type="journal article" date="2020" name="Stud. Mycol.">
        <title>101 Dothideomycetes genomes: a test case for predicting lifestyles and emergence of pathogens.</title>
        <authorList>
            <person name="Haridas S."/>
            <person name="Albert R."/>
            <person name="Binder M."/>
            <person name="Bloem J."/>
            <person name="Labutti K."/>
            <person name="Salamov A."/>
            <person name="Andreopoulos B."/>
            <person name="Baker S."/>
            <person name="Barry K."/>
            <person name="Bills G."/>
            <person name="Bluhm B."/>
            <person name="Cannon C."/>
            <person name="Castanera R."/>
            <person name="Culley D."/>
            <person name="Daum C."/>
            <person name="Ezra D."/>
            <person name="Gonzalez J."/>
            <person name="Henrissat B."/>
            <person name="Kuo A."/>
            <person name="Liang C."/>
            <person name="Lipzen A."/>
            <person name="Lutzoni F."/>
            <person name="Magnuson J."/>
            <person name="Mondo S."/>
            <person name="Nolan M."/>
            <person name="Ohm R."/>
            <person name="Pangilinan J."/>
            <person name="Park H.-J."/>
            <person name="Ramirez L."/>
            <person name="Alfaro M."/>
            <person name="Sun H."/>
            <person name="Tritt A."/>
            <person name="Yoshinaga Y."/>
            <person name="Zwiers L.-H."/>
            <person name="Turgeon B."/>
            <person name="Goodwin S."/>
            <person name="Spatafora J."/>
            <person name="Crous P."/>
            <person name="Grigoriev I."/>
        </authorList>
    </citation>
    <scope>NUCLEOTIDE SEQUENCE</scope>
    <source>
        <strain evidence="1">CBS 121167</strain>
    </source>
</reference>
<dbReference type="RefSeq" id="XP_033397684.1">
    <property type="nucleotide sequence ID" value="XM_033537827.1"/>
</dbReference>
<dbReference type="GeneID" id="54295323"/>
<name>A0A6A6BCP2_9PEZI</name>
<keyword evidence="2" id="KW-1185">Reference proteome</keyword>
<dbReference type="Proteomes" id="UP000799438">
    <property type="component" value="Unassembled WGS sequence"/>
</dbReference>
<dbReference type="AlphaFoldDB" id="A0A6A6BCP2"/>
<evidence type="ECO:0000313" key="2">
    <source>
        <dbReference type="Proteomes" id="UP000799438"/>
    </source>
</evidence>
<accession>A0A6A6BCP2</accession>
<evidence type="ECO:0000313" key="1">
    <source>
        <dbReference type="EMBL" id="KAF2141972.1"/>
    </source>
</evidence>
<protein>
    <submittedName>
        <fullName evidence="1">Uncharacterized protein</fullName>
    </submittedName>
</protein>
<gene>
    <name evidence="1" type="ORF">K452DRAFT_24156</name>
</gene>
<proteinExistence type="predicted"/>
<dbReference type="EMBL" id="ML995485">
    <property type="protein sequence ID" value="KAF2141972.1"/>
    <property type="molecule type" value="Genomic_DNA"/>
</dbReference>
<sequence>MNRLRQGLWFHSHQFSFIFCSSYFCFPDAEPLPRAPVLSMGLGAFVDDYAAVARCSDGSWGGGGGELHSYRKERRGNGIPCIFQFVDVVAAAGFVSHSLFPRFRCWLCKGLFLVFLFVRLRYFSSPSRACMARGLRVVADGMGGIGGMGRRRPLPRSLSHAMGFAVLVSFGSVPLFS</sequence>
<organism evidence="1 2">
    <name type="scientific">Aplosporella prunicola CBS 121167</name>
    <dbReference type="NCBI Taxonomy" id="1176127"/>
    <lineage>
        <taxon>Eukaryota</taxon>
        <taxon>Fungi</taxon>
        <taxon>Dikarya</taxon>
        <taxon>Ascomycota</taxon>
        <taxon>Pezizomycotina</taxon>
        <taxon>Dothideomycetes</taxon>
        <taxon>Dothideomycetes incertae sedis</taxon>
        <taxon>Botryosphaeriales</taxon>
        <taxon>Aplosporellaceae</taxon>
        <taxon>Aplosporella</taxon>
    </lineage>
</organism>